<name>A0A165QIB2_9APHY</name>
<dbReference type="EMBL" id="KV429057">
    <property type="protein sequence ID" value="KZT69505.1"/>
    <property type="molecule type" value="Genomic_DNA"/>
</dbReference>
<sequence length="68" mass="7396">MATSLLVRRPPKFERIRKQASSNADAALGMHMPLHAAVACRGSTECCVGSTSELGVRISTILDKRPWD</sequence>
<dbReference type="Proteomes" id="UP000076727">
    <property type="component" value="Unassembled WGS sequence"/>
</dbReference>
<protein>
    <submittedName>
        <fullName evidence="1">Uncharacterized protein</fullName>
    </submittedName>
</protein>
<keyword evidence="2" id="KW-1185">Reference proteome</keyword>
<evidence type="ECO:0000313" key="1">
    <source>
        <dbReference type="EMBL" id="KZT69505.1"/>
    </source>
</evidence>
<organism evidence="1 2">
    <name type="scientific">Daedalea quercina L-15889</name>
    <dbReference type="NCBI Taxonomy" id="1314783"/>
    <lineage>
        <taxon>Eukaryota</taxon>
        <taxon>Fungi</taxon>
        <taxon>Dikarya</taxon>
        <taxon>Basidiomycota</taxon>
        <taxon>Agaricomycotina</taxon>
        <taxon>Agaricomycetes</taxon>
        <taxon>Polyporales</taxon>
        <taxon>Fomitopsis</taxon>
    </lineage>
</organism>
<reference evidence="1 2" key="1">
    <citation type="journal article" date="2016" name="Mol. Biol. Evol.">
        <title>Comparative Genomics of Early-Diverging Mushroom-Forming Fungi Provides Insights into the Origins of Lignocellulose Decay Capabilities.</title>
        <authorList>
            <person name="Nagy L.G."/>
            <person name="Riley R."/>
            <person name="Tritt A."/>
            <person name="Adam C."/>
            <person name="Daum C."/>
            <person name="Floudas D."/>
            <person name="Sun H."/>
            <person name="Yadav J.S."/>
            <person name="Pangilinan J."/>
            <person name="Larsson K.H."/>
            <person name="Matsuura K."/>
            <person name="Barry K."/>
            <person name="Labutti K."/>
            <person name="Kuo R."/>
            <person name="Ohm R.A."/>
            <person name="Bhattacharya S.S."/>
            <person name="Shirouzu T."/>
            <person name="Yoshinaga Y."/>
            <person name="Martin F.M."/>
            <person name="Grigoriev I.V."/>
            <person name="Hibbett D.S."/>
        </authorList>
    </citation>
    <scope>NUCLEOTIDE SEQUENCE [LARGE SCALE GENOMIC DNA]</scope>
    <source>
        <strain evidence="1 2">L-15889</strain>
    </source>
</reference>
<dbReference type="AlphaFoldDB" id="A0A165QIB2"/>
<accession>A0A165QIB2</accession>
<proteinExistence type="predicted"/>
<gene>
    <name evidence="1" type="ORF">DAEQUDRAFT_726459</name>
</gene>
<evidence type="ECO:0000313" key="2">
    <source>
        <dbReference type="Proteomes" id="UP000076727"/>
    </source>
</evidence>